<keyword evidence="2" id="KW-1185">Reference proteome</keyword>
<organism evidence="1 2">
    <name type="scientific">Clunio marinus</name>
    <dbReference type="NCBI Taxonomy" id="568069"/>
    <lineage>
        <taxon>Eukaryota</taxon>
        <taxon>Metazoa</taxon>
        <taxon>Ecdysozoa</taxon>
        <taxon>Arthropoda</taxon>
        <taxon>Hexapoda</taxon>
        <taxon>Insecta</taxon>
        <taxon>Pterygota</taxon>
        <taxon>Neoptera</taxon>
        <taxon>Endopterygota</taxon>
        <taxon>Diptera</taxon>
        <taxon>Nematocera</taxon>
        <taxon>Chironomoidea</taxon>
        <taxon>Chironomidae</taxon>
        <taxon>Clunio</taxon>
    </lineage>
</organism>
<evidence type="ECO:0000313" key="1">
    <source>
        <dbReference type="EMBL" id="CRK94602.1"/>
    </source>
</evidence>
<gene>
    <name evidence="1" type="ORF">CLUMA_CG008102</name>
</gene>
<dbReference type="AlphaFoldDB" id="A0A1J1I4B9"/>
<evidence type="ECO:0000313" key="2">
    <source>
        <dbReference type="Proteomes" id="UP000183832"/>
    </source>
</evidence>
<proteinExistence type="predicted"/>
<dbReference type="Proteomes" id="UP000183832">
    <property type="component" value="Unassembled WGS sequence"/>
</dbReference>
<accession>A0A1J1I4B9</accession>
<sequence length="72" mass="8227">METSAHKKIRLLTCPFPPLQQQKQICNKSNSRIINYNNFASVTVIKLIRLNVMLSVHLVFVSPQCIDNIKTS</sequence>
<name>A0A1J1I4B9_9DIPT</name>
<protein>
    <submittedName>
        <fullName evidence="1">CLUMA_CG008102, isoform A</fullName>
    </submittedName>
</protein>
<reference evidence="1 2" key="1">
    <citation type="submission" date="2015-04" db="EMBL/GenBank/DDBJ databases">
        <authorList>
            <person name="Syromyatnikov M.Y."/>
            <person name="Popov V.N."/>
        </authorList>
    </citation>
    <scope>NUCLEOTIDE SEQUENCE [LARGE SCALE GENOMIC DNA]</scope>
</reference>
<dbReference type="EMBL" id="CVRI01000039">
    <property type="protein sequence ID" value="CRK94602.1"/>
    <property type="molecule type" value="Genomic_DNA"/>
</dbReference>